<proteinExistence type="predicted"/>
<keyword evidence="4" id="KW-1185">Reference proteome</keyword>
<dbReference type="EMBL" id="LKEB01000078">
    <property type="protein sequence ID" value="ROV93900.1"/>
    <property type="molecule type" value="Genomic_DNA"/>
</dbReference>
<dbReference type="OrthoDB" id="5426355at2759"/>
<feature type="transmembrane region" description="Helical" evidence="2">
    <location>
        <begin position="126"/>
        <end position="147"/>
    </location>
</feature>
<evidence type="ECO:0000313" key="4">
    <source>
        <dbReference type="Proteomes" id="UP000285146"/>
    </source>
</evidence>
<keyword evidence="2" id="KW-1133">Transmembrane helix</keyword>
<evidence type="ECO:0000313" key="3">
    <source>
        <dbReference type="EMBL" id="ROV93900.1"/>
    </source>
</evidence>
<dbReference type="InParanoid" id="A0A423VS26"/>
<keyword evidence="2" id="KW-0812">Transmembrane</keyword>
<name>A0A423VS26_9PEZI</name>
<dbReference type="Proteomes" id="UP000285146">
    <property type="component" value="Unassembled WGS sequence"/>
</dbReference>
<evidence type="ECO:0008006" key="5">
    <source>
        <dbReference type="Google" id="ProtNLM"/>
    </source>
</evidence>
<comment type="caution">
    <text evidence="3">The sequence shown here is derived from an EMBL/GenBank/DDBJ whole genome shotgun (WGS) entry which is preliminary data.</text>
</comment>
<organism evidence="3 4">
    <name type="scientific">Cytospora leucostoma</name>
    <dbReference type="NCBI Taxonomy" id="1230097"/>
    <lineage>
        <taxon>Eukaryota</taxon>
        <taxon>Fungi</taxon>
        <taxon>Dikarya</taxon>
        <taxon>Ascomycota</taxon>
        <taxon>Pezizomycotina</taxon>
        <taxon>Sordariomycetes</taxon>
        <taxon>Sordariomycetidae</taxon>
        <taxon>Diaporthales</taxon>
        <taxon>Cytosporaceae</taxon>
        <taxon>Cytospora</taxon>
    </lineage>
</organism>
<dbReference type="AlphaFoldDB" id="A0A423VS26"/>
<keyword evidence="2" id="KW-0472">Membrane</keyword>
<feature type="region of interest" description="Disordered" evidence="1">
    <location>
        <begin position="165"/>
        <end position="228"/>
    </location>
</feature>
<evidence type="ECO:0000256" key="2">
    <source>
        <dbReference type="SAM" id="Phobius"/>
    </source>
</evidence>
<evidence type="ECO:0000256" key="1">
    <source>
        <dbReference type="SAM" id="MobiDB-lite"/>
    </source>
</evidence>
<feature type="compositionally biased region" description="Low complexity" evidence="1">
    <location>
        <begin position="97"/>
        <end position="110"/>
    </location>
</feature>
<feature type="region of interest" description="Disordered" evidence="1">
    <location>
        <begin position="95"/>
        <end position="116"/>
    </location>
</feature>
<accession>A0A423VS26</accession>
<protein>
    <recommendedName>
        <fullName evidence="5">Integral membrane protein</fullName>
    </recommendedName>
</protein>
<sequence>MASTTIVPFASLPACASSCGPLYDVNGACVPPAKTSAAVSVYDACFCSDTRLTAFSSTTAGVCDSACTADPAGYSSITSWYQSLCAANAGAQTTTASSSASSGKLSSGSSSGSGGGGGWVSSHWRWVIFIVVMVVGIAGIWIGAALWRRSYLRAKDRQYSLGKNLAERTGSGQNPYGGPGGGTPDKSHASVSSRPGMFMSDGAAPGSDGAYNEKPSKGKKKWTVTGRT</sequence>
<reference evidence="3 4" key="1">
    <citation type="submission" date="2015-09" db="EMBL/GenBank/DDBJ databases">
        <title>Host preference determinants of Valsa canker pathogens revealed by comparative genomics.</title>
        <authorList>
            <person name="Yin Z."/>
            <person name="Huang L."/>
        </authorList>
    </citation>
    <scope>NUCLEOTIDE SEQUENCE [LARGE SCALE GENOMIC DNA]</scope>
    <source>
        <strain evidence="3 4">SXYLt</strain>
    </source>
</reference>
<gene>
    <name evidence="3" type="ORF">VPNG_09519</name>
</gene>